<sequence>MGTATRSECELDQIRNEKGQIDKGFNGEFDLGGRECDRRSGAESESGGDCRLGSGEGESLAGCGHCGCGGKGESLAGCGDCCSAGGCLSFGGCVHRIQRGYSGPISCCVRCRSRGDGCTFSGSLDRERCGDGSTVCCCGCCRIGSGSGAISGNSCAVCRGGSCSIRRIRDCFGNRRCCFRWQRRGAGRLAWIRLHHVQPVQFHFQFFTDADSSAVRNSNSGTDAHPHADACFALLLGRTC</sequence>
<dbReference type="Proteomes" id="UP000076023">
    <property type="component" value="Unassembled WGS sequence"/>
</dbReference>
<reference evidence="2" key="1">
    <citation type="journal article" date="2017" name="Genome Announc.">
        <title>Draft Genome Sequence of Terrimicrobium sacchariphilum NM-5T, a Facultative Anaerobic Soil Bacterium of the Class Spartobacteria.</title>
        <authorList>
            <person name="Qiu Y.L."/>
            <person name="Tourlousse D.M."/>
            <person name="Matsuura N."/>
            <person name="Ohashi A."/>
            <person name="Sekiguchi Y."/>
        </authorList>
    </citation>
    <scope>NUCLEOTIDE SEQUENCE [LARGE SCALE GENOMIC DNA]</scope>
    <source>
        <strain evidence="2">NM-5</strain>
    </source>
</reference>
<dbReference type="EMBL" id="BDCO01000002">
    <property type="protein sequence ID" value="GAT34906.1"/>
    <property type="molecule type" value="Genomic_DNA"/>
</dbReference>
<comment type="caution">
    <text evidence="1">The sequence shown here is derived from an EMBL/GenBank/DDBJ whole genome shotgun (WGS) entry which is preliminary data.</text>
</comment>
<accession>A0A146GEK0</accession>
<organism evidence="1 2">
    <name type="scientific">Terrimicrobium sacchariphilum</name>
    <dbReference type="NCBI Taxonomy" id="690879"/>
    <lineage>
        <taxon>Bacteria</taxon>
        <taxon>Pseudomonadati</taxon>
        <taxon>Verrucomicrobiota</taxon>
        <taxon>Terrimicrobiia</taxon>
        <taxon>Terrimicrobiales</taxon>
        <taxon>Terrimicrobiaceae</taxon>
        <taxon>Terrimicrobium</taxon>
    </lineage>
</organism>
<name>A0A146GEK0_TERSA</name>
<keyword evidence="2" id="KW-1185">Reference proteome</keyword>
<dbReference type="STRING" id="690879.TSACC_23340"/>
<dbReference type="InParanoid" id="A0A146GEK0"/>
<gene>
    <name evidence="1" type="ORF">TSACC_23340</name>
</gene>
<protein>
    <submittedName>
        <fullName evidence="1">Uncharacterized protein</fullName>
    </submittedName>
</protein>
<evidence type="ECO:0000313" key="2">
    <source>
        <dbReference type="Proteomes" id="UP000076023"/>
    </source>
</evidence>
<evidence type="ECO:0000313" key="1">
    <source>
        <dbReference type="EMBL" id="GAT34906.1"/>
    </source>
</evidence>
<proteinExistence type="predicted"/>
<dbReference type="AlphaFoldDB" id="A0A146GEK0"/>